<keyword evidence="4" id="KW-1185">Reference proteome</keyword>
<reference evidence="3 4" key="1">
    <citation type="submission" date="2024-09" db="EMBL/GenBank/DDBJ databases">
        <authorList>
            <person name="Sun Q."/>
            <person name="Mori K."/>
        </authorList>
    </citation>
    <scope>NUCLEOTIDE SEQUENCE [LARGE SCALE GENOMIC DNA]</scope>
    <source>
        <strain evidence="3 4">TBRC 1432</strain>
    </source>
</reference>
<sequence>MAGIPCMLMRGGTSKGAYFLATDLPADHAERDELLVRIMGSGDPRQIDGIGGAHPLTSKVAVVSASTAPGTDVDYLFLQLGVAEATVSDRQNCGNLLAGVGPFAVARGLTSPGQPVRIRMVNSDSVATARFPGDDVAISGVPGTAPAIVLDFEDTEGPNGLLPTGKVVDVIDGVAVTCVDNGMPVVVARAGDLGITGYEPVATLAEDHALRDRVQSLRLQAARLMGLPDTTSVPKTTLISPPVDGGSICTRTFIPLTPHTAIGVLGAVSVATALMLDGAVGSDLFAGSSRVDVEHPTGHLHVEVELDRAGRVRRSGVVRTARTLFDGVVFPR</sequence>
<dbReference type="Proteomes" id="UP001589810">
    <property type="component" value="Unassembled WGS sequence"/>
</dbReference>
<dbReference type="EMBL" id="JBHLUD010000019">
    <property type="protein sequence ID" value="MFC0548756.1"/>
    <property type="molecule type" value="Genomic_DNA"/>
</dbReference>
<dbReference type="SUPFAM" id="SSF54506">
    <property type="entry name" value="Diaminopimelate epimerase-like"/>
    <property type="match status" value="2"/>
</dbReference>
<dbReference type="PANTHER" id="PTHR43709">
    <property type="entry name" value="ACONITATE ISOMERASE-RELATED"/>
    <property type="match status" value="1"/>
</dbReference>
<comment type="similarity">
    <text evidence="1">Belongs to the PrpF family.</text>
</comment>
<accession>A0ABV6N9W9</accession>
<protein>
    <submittedName>
        <fullName evidence="3">PrpF domain-containing protein</fullName>
    </submittedName>
</protein>
<dbReference type="RefSeq" id="WP_379794678.1">
    <property type="nucleotide sequence ID" value="NZ_JBHLUD010000019.1"/>
</dbReference>
<name>A0ABV6N9W9_9PSEU</name>
<evidence type="ECO:0000256" key="1">
    <source>
        <dbReference type="ARBA" id="ARBA00007673"/>
    </source>
</evidence>
<comment type="caution">
    <text evidence="3">The sequence shown here is derived from an EMBL/GenBank/DDBJ whole genome shotgun (WGS) entry which is preliminary data.</text>
</comment>
<dbReference type="PANTHER" id="PTHR43709:SF3">
    <property type="entry name" value="ISOMERASE YBHH-RELATED"/>
    <property type="match status" value="1"/>
</dbReference>
<proteinExistence type="inferred from homology"/>
<dbReference type="InterPro" id="IPR007400">
    <property type="entry name" value="PrpF-like"/>
</dbReference>
<keyword evidence="2" id="KW-0413">Isomerase</keyword>
<evidence type="ECO:0000313" key="4">
    <source>
        <dbReference type="Proteomes" id="UP001589810"/>
    </source>
</evidence>
<dbReference type="Pfam" id="PF04303">
    <property type="entry name" value="PrpF"/>
    <property type="match status" value="1"/>
</dbReference>
<dbReference type="Gene3D" id="3.10.310.10">
    <property type="entry name" value="Diaminopimelate Epimerase, Chain A, domain 1"/>
    <property type="match status" value="2"/>
</dbReference>
<evidence type="ECO:0000313" key="3">
    <source>
        <dbReference type="EMBL" id="MFC0548756.1"/>
    </source>
</evidence>
<evidence type="ECO:0000256" key="2">
    <source>
        <dbReference type="ARBA" id="ARBA00023235"/>
    </source>
</evidence>
<organism evidence="3 4">
    <name type="scientific">Kutzneria chonburiensis</name>
    <dbReference type="NCBI Taxonomy" id="1483604"/>
    <lineage>
        <taxon>Bacteria</taxon>
        <taxon>Bacillati</taxon>
        <taxon>Actinomycetota</taxon>
        <taxon>Actinomycetes</taxon>
        <taxon>Pseudonocardiales</taxon>
        <taxon>Pseudonocardiaceae</taxon>
        <taxon>Kutzneria</taxon>
    </lineage>
</organism>
<gene>
    <name evidence="3" type="ORF">ACFFH7_45115</name>
</gene>